<organism evidence="1 2">
    <name type="scientific">Platysternon megacephalum</name>
    <name type="common">big-headed turtle</name>
    <dbReference type="NCBI Taxonomy" id="55544"/>
    <lineage>
        <taxon>Eukaryota</taxon>
        <taxon>Metazoa</taxon>
        <taxon>Chordata</taxon>
        <taxon>Craniata</taxon>
        <taxon>Vertebrata</taxon>
        <taxon>Euteleostomi</taxon>
        <taxon>Archelosauria</taxon>
        <taxon>Testudinata</taxon>
        <taxon>Testudines</taxon>
        <taxon>Cryptodira</taxon>
        <taxon>Durocryptodira</taxon>
        <taxon>Testudinoidea</taxon>
        <taxon>Platysternidae</taxon>
        <taxon>Platysternon</taxon>
    </lineage>
</organism>
<name>A0A4D9EN96_9SAUR</name>
<dbReference type="AlphaFoldDB" id="A0A4D9EN96"/>
<dbReference type="Proteomes" id="UP000297703">
    <property type="component" value="Unassembled WGS sequence"/>
</dbReference>
<keyword evidence="2" id="KW-1185">Reference proteome</keyword>
<evidence type="ECO:0000313" key="1">
    <source>
        <dbReference type="EMBL" id="TFK12891.1"/>
    </source>
</evidence>
<sequence length="135" mass="15579">MELRLGSTSSNLQDAIMTWRMYNVLYSFHPFDLAYKGIPSRNMSLHVADYYHSYSTEPAVLSCGLSITRLFSFQNPYFFIENSYFFLLCPSRLEECLSLYPSKYQTISESHLKIHLFLANDASNPLPGPSLDQQK</sequence>
<reference evidence="1 2" key="1">
    <citation type="submission" date="2019-04" db="EMBL/GenBank/DDBJ databases">
        <title>Draft genome of the big-headed turtle Platysternon megacephalum.</title>
        <authorList>
            <person name="Gong S."/>
        </authorList>
    </citation>
    <scope>NUCLEOTIDE SEQUENCE [LARGE SCALE GENOMIC DNA]</scope>
    <source>
        <strain evidence="1">DO16091913</strain>
        <tissue evidence="1">Muscle</tissue>
    </source>
</reference>
<evidence type="ECO:0000313" key="2">
    <source>
        <dbReference type="Proteomes" id="UP000297703"/>
    </source>
</evidence>
<dbReference type="EMBL" id="QXTE01000018">
    <property type="protein sequence ID" value="TFK12891.1"/>
    <property type="molecule type" value="Genomic_DNA"/>
</dbReference>
<protein>
    <submittedName>
        <fullName evidence="1">Cytochrome b-c1 complex subunit 8</fullName>
    </submittedName>
</protein>
<reference evidence="1 2" key="2">
    <citation type="submission" date="2019-04" db="EMBL/GenBank/DDBJ databases">
        <title>The genome sequence of big-headed turtle.</title>
        <authorList>
            <person name="Gong S."/>
        </authorList>
    </citation>
    <scope>NUCLEOTIDE SEQUENCE [LARGE SCALE GENOMIC DNA]</scope>
    <source>
        <strain evidence="1">DO16091913</strain>
        <tissue evidence="1">Muscle</tissue>
    </source>
</reference>
<gene>
    <name evidence="1" type="ORF">DR999_PMT03720</name>
</gene>
<proteinExistence type="predicted"/>
<accession>A0A4D9EN96</accession>
<comment type="caution">
    <text evidence="1">The sequence shown here is derived from an EMBL/GenBank/DDBJ whole genome shotgun (WGS) entry which is preliminary data.</text>
</comment>